<dbReference type="Proteomes" id="UP000001075">
    <property type="component" value="Unassembled WGS sequence"/>
</dbReference>
<protein>
    <submittedName>
        <fullName evidence="2">Uncharacterized protein</fullName>
    </submittedName>
</protein>
<evidence type="ECO:0000313" key="3">
    <source>
        <dbReference type="Proteomes" id="UP000001075"/>
    </source>
</evidence>
<evidence type="ECO:0000313" key="2">
    <source>
        <dbReference type="EMBL" id="EGV95381.1"/>
    </source>
</evidence>
<reference evidence="3" key="1">
    <citation type="journal article" date="2011" name="Nat. Biotechnol.">
        <title>The genomic sequence of the Chinese hamster ovary (CHO)-K1 cell line.</title>
        <authorList>
            <person name="Xu X."/>
            <person name="Nagarajan H."/>
            <person name="Lewis N.E."/>
            <person name="Pan S."/>
            <person name="Cai Z."/>
            <person name="Liu X."/>
            <person name="Chen W."/>
            <person name="Xie M."/>
            <person name="Wang W."/>
            <person name="Hammond S."/>
            <person name="Andersen M.R."/>
            <person name="Neff N."/>
            <person name="Passarelli B."/>
            <person name="Koh W."/>
            <person name="Fan H.C."/>
            <person name="Wang J."/>
            <person name="Gui Y."/>
            <person name="Lee K.H."/>
            <person name="Betenbaugh M.J."/>
            <person name="Quake S.R."/>
            <person name="Famili I."/>
            <person name="Palsson B.O."/>
            <person name="Wang J."/>
        </authorList>
    </citation>
    <scope>NUCLEOTIDE SEQUENCE [LARGE SCALE GENOMIC DNA]</scope>
    <source>
        <strain evidence="3">CHO K1 cell line</strain>
    </source>
</reference>
<feature type="region of interest" description="Disordered" evidence="1">
    <location>
        <begin position="1"/>
        <end position="39"/>
    </location>
</feature>
<sequence>MKSKAKAGGTFTSGSGEGIPTVTLSSQGMGEDWRKARVERPRERFRKGLRCAS</sequence>
<organism evidence="2 3">
    <name type="scientific">Cricetulus griseus</name>
    <name type="common">Chinese hamster</name>
    <name type="synonym">Cricetulus barabensis griseus</name>
    <dbReference type="NCBI Taxonomy" id="10029"/>
    <lineage>
        <taxon>Eukaryota</taxon>
        <taxon>Metazoa</taxon>
        <taxon>Chordata</taxon>
        <taxon>Craniata</taxon>
        <taxon>Vertebrata</taxon>
        <taxon>Euteleostomi</taxon>
        <taxon>Mammalia</taxon>
        <taxon>Eutheria</taxon>
        <taxon>Euarchontoglires</taxon>
        <taxon>Glires</taxon>
        <taxon>Rodentia</taxon>
        <taxon>Myomorpha</taxon>
        <taxon>Muroidea</taxon>
        <taxon>Cricetidae</taxon>
        <taxon>Cricetinae</taxon>
        <taxon>Cricetulus</taxon>
    </lineage>
</organism>
<evidence type="ECO:0000256" key="1">
    <source>
        <dbReference type="SAM" id="MobiDB-lite"/>
    </source>
</evidence>
<accession>G3HV58</accession>
<dbReference type="AlphaFoldDB" id="G3HV58"/>
<dbReference type="InParanoid" id="G3HV58"/>
<proteinExistence type="predicted"/>
<name>G3HV58_CRIGR</name>
<gene>
    <name evidence="2" type="ORF">I79_014835</name>
</gene>
<dbReference type="EMBL" id="JH000760">
    <property type="protein sequence ID" value="EGV95381.1"/>
    <property type="molecule type" value="Genomic_DNA"/>
</dbReference>